<dbReference type="AlphaFoldDB" id="A0ABD1GK96"/>
<evidence type="ECO:0000256" key="3">
    <source>
        <dbReference type="SAM" id="MobiDB-lite"/>
    </source>
</evidence>
<dbReference type="Proteomes" id="UP001567538">
    <property type="component" value="Unassembled WGS sequence"/>
</dbReference>
<organism evidence="4 5">
    <name type="scientific">Salvia divinorum</name>
    <name type="common">Maria pastora</name>
    <name type="synonym">Diviner's sage</name>
    <dbReference type="NCBI Taxonomy" id="28513"/>
    <lineage>
        <taxon>Eukaryota</taxon>
        <taxon>Viridiplantae</taxon>
        <taxon>Streptophyta</taxon>
        <taxon>Embryophyta</taxon>
        <taxon>Tracheophyta</taxon>
        <taxon>Spermatophyta</taxon>
        <taxon>Magnoliopsida</taxon>
        <taxon>eudicotyledons</taxon>
        <taxon>Gunneridae</taxon>
        <taxon>Pentapetalae</taxon>
        <taxon>asterids</taxon>
        <taxon>lamiids</taxon>
        <taxon>Lamiales</taxon>
        <taxon>Lamiaceae</taxon>
        <taxon>Nepetoideae</taxon>
        <taxon>Mentheae</taxon>
        <taxon>Salviinae</taxon>
        <taxon>Salvia</taxon>
        <taxon>Salvia subgen. Calosphace</taxon>
    </lineage>
</organism>
<evidence type="ECO:0000256" key="2">
    <source>
        <dbReference type="ARBA" id="ARBA00023306"/>
    </source>
</evidence>
<dbReference type="EMBL" id="JBEAFC010000008">
    <property type="protein sequence ID" value="KAL1544130.1"/>
    <property type="molecule type" value="Genomic_DNA"/>
</dbReference>
<dbReference type="PANTHER" id="PTHR12634:SF8">
    <property type="entry name" value="FIERY MOUNTAIN, ISOFORM D"/>
    <property type="match status" value="1"/>
</dbReference>
<keyword evidence="2" id="KW-0131">Cell cycle</keyword>
<reference evidence="4 5" key="1">
    <citation type="submission" date="2024-06" db="EMBL/GenBank/DDBJ databases">
        <title>A chromosome level genome sequence of Diviner's sage (Salvia divinorum).</title>
        <authorList>
            <person name="Ford S.A."/>
            <person name="Ro D.-K."/>
            <person name="Ness R.W."/>
            <person name="Phillips M.A."/>
        </authorList>
    </citation>
    <scope>NUCLEOTIDE SEQUENCE [LARGE SCALE GENOMIC DNA]</scope>
    <source>
        <strain evidence="4">SAF-2024a</strain>
        <tissue evidence="4">Leaf</tissue>
    </source>
</reference>
<feature type="region of interest" description="Disordered" evidence="3">
    <location>
        <begin position="516"/>
        <end position="541"/>
    </location>
</feature>
<sequence>MIVDKLNTLNPPEVHANAAETLCSITRNAPSPLAAKLSSPSFVARIFGHAREDSQSKSALVHSLSVCISLLDPKRSIPSPLMYSFRSQHVYESPINVSPDTVCAMLPKLGELMMLLNVSSDENILSTTYGELKPPLGRHRLTVVEFLAVLLKTDNEAAEKELIVSGAIQRVLDLYPYNNALHHHVESVVYSCLENKNDAIVDHLLVNCNLVEKNLNMEKSPKLSGTRNQPTSPAPGKWAPRAGYFGQLTRISNKLIHLGNTDDRILKHLQENNEWTCGRPTALQERTRDSDEKDVQDRDYDVTELSNNLSQTFRYTIYDNGENEGHGGSFNRDDEVYFDDESTEVVISSLRLGDDHGSSLFTNSNWFAFQDDRNVGDVPMNTSSSDTMDDINLNGIMNGDNDNPFGDRPIPEWVTWGEGSDLQVGGSGVNPFDDHNNVTENVMNAVEGTPMYPTSSGEPVFKGISPIDACNGLAKPSPSQKSVVMPSLFEEDVEFVGVELEGTEKGMEQALKEGIVGEAGPLKRNTSPKKPEKDDIDDGAGMKEYKDTNYWRVEQEVACWSKYMTSYCQF</sequence>
<feature type="region of interest" description="Disordered" evidence="3">
    <location>
        <begin position="219"/>
        <end position="238"/>
    </location>
</feature>
<evidence type="ECO:0000256" key="1">
    <source>
        <dbReference type="ARBA" id="ARBA00006180"/>
    </source>
</evidence>
<evidence type="ECO:0000313" key="4">
    <source>
        <dbReference type="EMBL" id="KAL1544130.1"/>
    </source>
</evidence>
<accession>A0ABD1GK96</accession>
<comment type="similarity">
    <text evidence="1">Belongs to the SAPS family.</text>
</comment>
<dbReference type="PANTHER" id="PTHR12634">
    <property type="entry name" value="SIT4 YEAST -ASSOCIATING PROTEIN-RELATED"/>
    <property type="match status" value="1"/>
</dbReference>
<evidence type="ECO:0000313" key="5">
    <source>
        <dbReference type="Proteomes" id="UP001567538"/>
    </source>
</evidence>
<dbReference type="InterPro" id="IPR007587">
    <property type="entry name" value="SAPS"/>
</dbReference>
<keyword evidence="5" id="KW-1185">Reference proteome</keyword>
<gene>
    <name evidence="4" type="ORF">AAHA92_21025</name>
</gene>
<dbReference type="Pfam" id="PF04499">
    <property type="entry name" value="SAPS"/>
    <property type="match status" value="1"/>
</dbReference>
<protein>
    <submittedName>
        <fullName evidence="4">Serine/threonine-protein phosphatase 6 regulatory subunit 3-like isoform X1</fullName>
    </submittedName>
</protein>
<name>A0ABD1GK96_SALDI</name>
<comment type="caution">
    <text evidence="4">The sequence shown here is derived from an EMBL/GenBank/DDBJ whole genome shotgun (WGS) entry which is preliminary data.</text>
</comment>
<proteinExistence type="inferred from homology"/>